<dbReference type="Proteomes" id="UP000282818">
    <property type="component" value="Unassembled WGS sequence"/>
</dbReference>
<feature type="domain" description="Response regulatory" evidence="2">
    <location>
        <begin position="8"/>
        <end position="123"/>
    </location>
</feature>
<evidence type="ECO:0000256" key="1">
    <source>
        <dbReference type="PROSITE-ProRule" id="PRU00169"/>
    </source>
</evidence>
<dbReference type="InterPro" id="IPR008327">
    <property type="entry name" value="Sig_transdc_resp-reg_antiterm"/>
</dbReference>
<sequence>MGKRVNLRVLLVDGDAQRIRQLTLALHQQGHRVICHTADIASLNQQVAKEQPDIVIIDMDSPDRDTLESMAMMSRENPRPIVFFAEQQNDHQTMAAAINAGVSAYIADGVQPDRVTAIIDTAIAHFSAHAALREELAEIKGQLAGRKVVEQAKGLLMKHQGCDEAAAFKTLRKLAMDRGQKLPDVAASVIDILKTT</sequence>
<name>A0A437Q9T9_9GAMM</name>
<dbReference type="InterPro" id="IPR011006">
    <property type="entry name" value="CheY-like_superfamily"/>
</dbReference>
<comment type="caution">
    <text evidence="4">The sequence shown here is derived from an EMBL/GenBank/DDBJ whole genome shotgun (WGS) entry which is preliminary data.</text>
</comment>
<evidence type="ECO:0000259" key="2">
    <source>
        <dbReference type="PROSITE" id="PS50110"/>
    </source>
</evidence>
<dbReference type="PROSITE" id="PS50110">
    <property type="entry name" value="RESPONSE_REGULATORY"/>
    <property type="match status" value="1"/>
</dbReference>
<dbReference type="Pfam" id="PF00072">
    <property type="entry name" value="Response_reg"/>
    <property type="match status" value="1"/>
</dbReference>
<dbReference type="SUPFAM" id="SSF52172">
    <property type="entry name" value="CheY-like"/>
    <property type="match status" value="1"/>
</dbReference>
<keyword evidence="1" id="KW-0597">Phosphoprotein</keyword>
<dbReference type="CDD" id="cd00156">
    <property type="entry name" value="REC"/>
    <property type="match status" value="1"/>
</dbReference>
<gene>
    <name evidence="4" type="ORF">EOE65_04935</name>
</gene>
<dbReference type="InterPro" id="IPR001789">
    <property type="entry name" value="Sig_transdc_resp-reg_receiver"/>
</dbReference>
<dbReference type="InterPro" id="IPR036388">
    <property type="entry name" value="WH-like_DNA-bd_sf"/>
</dbReference>
<evidence type="ECO:0000313" key="4">
    <source>
        <dbReference type="EMBL" id="RVU31334.1"/>
    </source>
</evidence>
<dbReference type="GO" id="GO:0000160">
    <property type="term" value="P:phosphorelay signal transduction system"/>
    <property type="evidence" value="ECO:0007669"/>
    <property type="project" value="InterPro"/>
</dbReference>
<reference evidence="4 5" key="1">
    <citation type="submission" date="2019-01" db="EMBL/GenBank/DDBJ databases">
        <authorList>
            <person name="Chen W.-M."/>
        </authorList>
    </citation>
    <scope>NUCLEOTIDE SEQUENCE [LARGE SCALE GENOMIC DNA]</scope>
    <source>
        <strain evidence="4 5">HPM-16</strain>
    </source>
</reference>
<accession>A0A437Q9T9</accession>
<feature type="domain" description="ANTAR" evidence="3">
    <location>
        <begin position="129"/>
        <end position="190"/>
    </location>
</feature>
<dbReference type="Pfam" id="PF03861">
    <property type="entry name" value="ANTAR"/>
    <property type="match status" value="1"/>
</dbReference>
<dbReference type="PROSITE" id="PS50921">
    <property type="entry name" value="ANTAR"/>
    <property type="match status" value="1"/>
</dbReference>
<dbReference type="PANTHER" id="PTHR43367:SF1">
    <property type="entry name" value="TWO-COMPONENT RESPONSE REGULATOR-LIKE APRR6-RELATED"/>
    <property type="match status" value="1"/>
</dbReference>
<keyword evidence="5" id="KW-1185">Reference proteome</keyword>
<dbReference type="Gene3D" id="1.10.10.10">
    <property type="entry name" value="Winged helix-like DNA-binding domain superfamily/Winged helix DNA-binding domain"/>
    <property type="match status" value="1"/>
</dbReference>
<dbReference type="GO" id="GO:0003723">
    <property type="term" value="F:RNA binding"/>
    <property type="evidence" value="ECO:0007669"/>
    <property type="project" value="InterPro"/>
</dbReference>
<dbReference type="PANTHER" id="PTHR43367">
    <property type="match status" value="1"/>
</dbReference>
<dbReference type="PIRSF" id="PIRSF036382">
    <property type="entry name" value="RR_antiterm"/>
    <property type="match status" value="1"/>
</dbReference>
<organism evidence="4 5">
    <name type="scientific">Neptunomonas marina</name>
    <dbReference type="NCBI Taxonomy" id="1815562"/>
    <lineage>
        <taxon>Bacteria</taxon>
        <taxon>Pseudomonadati</taxon>
        <taxon>Pseudomonadota</taxon>
        <taxon>Gammaproteobacteria</taxon>
        <taxon>Oceanospirillales</taxon>
        <taxon>Oceanospirillaceae</taxon>
        <taxon>Neptunomonas</taxon>
    </lineage>
</organism>
<evidence type="ECO:0000313" key="5">
    <source>
        <dbReference type="Proteomes" id="UP000282818"/>
    </source>
</evidence>
<protein>
    <submittedName>
        <fullName evidence="4">ANTAR domain-containing protein</fullName>
    </submittedName>
</protein>
<dbReference type="AlphaFoldDB" id="A0A437Q9T9"/>
<dbReference type="InterPro" id="IPR005561">
    <property type="entry name" value="ANTAR"/>
</dbReference>
<evidence type="ECO:0000259" key="3">
    <source>
        <dbReference type="PROSITE" id="PS50921"/>
    </source>
</evidence>
<dbReference type="SMART" id="SM01012">
    <property type="entry name" value="ANTAR"/>
    <property type="match status" value="1"/>
</dbReference>
<dbReference type="SMART" id="SM00448">
    <property type="entry name" value="REC"/>
    <property type="match status" value="1"/>
</dbReference>
<dbReference type="EMBL" id="SACQ01000002">
    <property type="protein sequence ID" value="RVU31334.1"/>
    <property type="molecule type" value="Genomic_DNA"/>
</dbReference>
<feature type="modified residue" description="4-aspartylphosphate" evidence="1">
    <location>
        <position position="58"/>
    </location>
</feature>
<dbReference type="Gene3D" id="3.40.50.2300">
    <property type="match status" value="1"/>
</dbReference>
<proteinExistence type="predicted"/>